<reference evidence="3" key="3">
    <citation type="submission" date="2018-08" db="UniProtKB">
        <authorList>
            <consortium name="EnsemblPlants"/>
        </authorList>
    </citation>
    <scope>IDENTIFICATION</scope>
    <source>
        <strain evidence="3">cv. Bd21</strain>
    </source>
</reference>
<dbReference type="Gramene" id="KQJ87700">
    <property type="protein sequence ID" value="KQJ87700"/>
    <property type="gene ID" value="BRADI_4g12980v3"/>
</dbReference>
<evidence type="ECO:0000313" key="4">
    <source>
        <dbReference type="Proteomes" id="UP000008810"/>
    </source>
</evidence>
<dbReference type="EnsemblPlants" id="KQJ87700">
    <property type="protein sequence ID" value="KQJ87700"/>
    <property type="gene ID" value="BRADI_4g12980v3"/>
</dbReference>
<reference evidence="2 3" key="1">
    <citation type="journal article" date="2010" name="Nature">
        <title>Genome sequencing and analysis of the model grass Brachypodium distachyon.</title>
        <authorList>
            <consortium name="International Brachypodium Initiative"/>
        </authorList>
    </citation>
    <scope>NUCLEOTIDE SEQUENCE [LARGE SCALE GENOMIC DNA]</scope>
    <source>
        <strain evidence="2 3">Bd21</strain>
    </source>
</reference>
<dbReference type="AlphaFoldDB" id="I1IK69"/>
<protein>
    <submittedName>
        <fullName evidence="2 3">Uncharacterized protein</fullName>
    </submittedName>
</protein>
<feature type="region of interest" description="Disordered" evidence="1">
    <location>
        <begin position="71"/>
        <end position="93"/>
    </location>
</feature>
<evidence type="ECO:0000256" key="1">
    <source>
        <dbReference type="SAM" id="MobiDB-lite"/>
    </source>
</evidence>
<proteinExistence type="predicted"/>
<keyword evidence="4" id="KW-1185">Reference proteome</keyword>
<dbReference type="HOGENOM" id="CLU_2402694_0_0_1"/>
<reference evidence="2" key="2">
    <citation type="submission" date="2017-06" db="EMBL/GenBank/DDBJ databases">
        <title>WGS assembly of Brachypodium distachyon.</title>
        <authorList>
            <consortium name="The International Brachypodium Initiative"/>
            <person name="Lucas S."/>
            <person name="Harmon-Smith M."/>
            <person name="Lail K."/>
            <person name="Tice H."/>
            <person name="Grimwood J."/>
            <person name="Bruce D."/>
            <person name="Barry K."/>
            <person name="Shu S."/>
            <person name="Lindquist E."/>
            <person name="Wang M."/>
            <person name="Pitluck S."/>
            <person name="Vogel J.P."/>
            <person name="Garvin D.F."/>
            <person name="Mockler T.C."/>
            <person name="Schmutz J."/>
            <person name="Rokhsar D."/>
            <person name="Bevan M.W."/>
        </authorList>
    </citation>
    <scope>NUCLEOTIDE SEQUENCE</scope>
    <source>
        <strain evidence="2">Bd21</strain>
    </source>
</reference>
<sequence length="93" mass="10311">MAFYRIIEREKMHQILMLVCALINSGEAPSMDQCVGESNSTVASSIRGSQRFMEICLRLLKNQGLHNGIADGEDKATASSAKKRIWGSQGHWT</sequence>
<dbReference type="Proteomes" id="UP000008810">
    <property type="component" value="Chromosome 4"/>
</dbReference>
<organism evidence="2">
    <name type="scientific">Brachypodium distachyon</name>
    <name type="common">Purple false brome</name>
    <name type="synonym">Trachynia distachya</name>
    <dbReference type="NCBI Taxonomy" id="15368"/>
    <lineage>
        <taxon>Eukaryota</taxon>
        <taxon>Viridiplantae</taxon>
        <taxon>Streptophyta</taxon>
        <taxon>Embryophyta</taxon>
        <taxon>Tracheophyta</taxon>
        <taxon>Spermatophyta</taxon>
        <taxon>Magnoliopsida</taxon>
        <taxon>Liliopsida</taxon>
        <taxon>Poales</taxon>
        <taxon>Poaceae</taxon>
        <taxon>BOP clade</taxon>
        <taxon>Pooideae</taxon>
        <taxon>Stipodae</taxon>
        <taxon>Brachypodieae</taxon>
        <taxon>Brachypodium</taxon>
    </lineage>
</organism>
<dbReference type="InParanoid" id="I1IK69"/>
<evidence type="ECO:0000313" key="2">
    <source>
        <dbReference type="EMBL" id="KQJ87700.1"/>
    </source>
</evidence>
<gene>
    <name evidence="2" type="ORF">BRADI_4g12980v3</name>
</gene>
<dbReference type="EMBL" id="CM000883">
    <property type="protein sequence ID" value="KQJ87700.1"/>
    <property type="molecule type" value="Genomic_DNA"/>
</dbReference>
<name>I1IK69_BRADI</name>
<evidence type="ECO:0000313" key="3">
    <source>
        <dbReference type="EnsemblPlants" id="KQJ87700"/>
    </source>
</evidence>
<accession>I1IK69</accession>